<feature type="binding site" evidence="9">
    <location>
        <position position="10"/>
    </location>
    <ligand>
        <name>S-adenosyl-L-methionine</name>
        <dbReference type="ChEBI" id="CHEBI:59789"/>
    </ligand>
</feature>
<feature type="binding site" evidence="9">
    <location>
        <position position="66"/>
    </location>
    <ligand>
        <name>S-adenosyl-L-methionine</name>
        <dbReference type="ChEBI" id="CHEBI:59789"/>
    </ligand>
</feature>
<evidence type="ECO:0000256" key="6">
    <source>
        <dbReference type="ARBA" id="ARBA00022603"/>
    </source>
</evidence>
<dbReference type="NCBIfam" id="NF009732">
    <property type="entry name" value="PRK13255.1"/>
    <property type="match status" value="1"/>
</dbReference>
<protein>
    <recommendedName>
        <fullName evidence="4 9">Thiopurine S-methyltransferase</fullName>
        <ecNumber evidence="4 9">2.1.1.67</ecNumber>
    </recommendedName>
    <alternativeName>
        <fullName evidence="9">Thiopurine methyltransferase</fullName>
    </alternativeName>
</protein>
<comment type="subcellular location">
    <subcellularLocation>
        <location evidence="2 9">Cytoplasm</location>
    </subcellularLocation>
</comment>
<dbReference type="FunFam" id="3.40.50.150:FF:000101">
    <property type="entry name" value="Thiopurine S-methyltransferase"/>
    <property type="match status" value="1"/>
</dbReference>
<feature type="binding site" evidence="9">
    <location>
        <position position="123"/>
    </location>
    <ligand>
        <name>S-adenosyl-L-methionine</name>
        <dbReference type="ChEBI" id="CHEBI:59789"/>
    </ligand>
</feature>
<dbReference type="PANTHER" id="PTHR10259">
    <property type="entry name" value="THIOPURINE S-METHYLTRANSFERASE"/>
    <property type="match status" value="1"/>
</dbReference>
<dbReference type="InterPro" id="IPR008854">
    <property type="entry name" value="TPMT"/>
</dbReference>
<dbReference type="AlphaFoldDB" id="A0A2U1CMW1"/>
<dbReference type="EC" id="2.1.1.67" evidence="4 9"/>
<evidence type="ECO:0000313" key="11">
    <source>
        <dbReference type="Proteomes" id="UP000246145"/>
    </source>
</evidence>
<dbReference type="NCBIfam" id="TIGR03840">
    <property type="entry name" value="TMPT_Se_Te"/>
    <property type="match status" value="1"/>
</dbReference>
<keyword evidence="6 9" id="KW-0489">Methyltransferase</keyword>
<dbReference type="RefSeq" id="WP_116518317.1">
    <property type="nucleotide sequence ID" value="NZ_JACCEX010000002.1"/>
</dbReference>
<dbReference type="PIRSF" id="PIRSF023956">
    <property type="entry name" value="Thiopurine_S-methyltransferase"/>
    <property type="match status" value="1"/>
</dbReference>
<sequence length="219" mass="24491">MDAEFWLGRWREGRTHFHQPQVMPLLRKHWPALEVPPGARVLVPLCGKSLDMPWLASQGFQVLGVEISELAVEQFFAEHGLQPAMHDSDQGRHYAAGNIELICGDIFKLSAQTLAGCQGVYDRAALIALPADMRPAYVDHVYGHLPQGCKGLLITLDYPQDEMNGPPFSVPDEEIRALFSGRTSASLLERRDILKEEDKFLRAGVQRLDTAVYKLETGK</sequence>
<dbReference type="Pfam" id="PF05724">
    <property type="entry name" value="TPMT"/>
    <property type="match status" value="1"/>
</dbReference>
<evidence type="ECO:0000256" key="3">
    <source>
        <dbReference type="ARBA" id="ARBA00008145"/>
    </source>
</evidence>
<dbReference type="GO" id="GO:0005737">
    <property type="term" value="C:cytoplasm"/>
    <property type="evidence" value="ECO:0007669"/>
    <property type="project" value="UniProtKB-SubCell"/>
</dbReference>
<comment type="similarity">
    <text evidence="3 9">Belongs to the class I-like SAM-binding methyltransferase superfamily. TPMT family.</text>
</comment>
<gene>
    <name evidence="9" type="primary">tpm</name>
    <name evidence="10" type="ORF">C7440_1849</name>
</gene>
<dbReference type="SUPFAM" id="SSF53335">
    <property type="entry name" value="S-adenosyl-L-methionine-dependent methyltransferases"/>
    <property type="match status" value="1"/>
</dbReference>
<dbReference type="OrthoDB" id="9778208at2"/>
<dbReference type="InterPro" id="IPR025835">
    <property type="entry name" value="Thiopurine_S-MeTrfase"/>
</dbReference>
<dbReference type="GO" id="GO:0032259">
    <property type="term" value="P:methylation"/>
    <property type="evidence" value="ECO:0007669"/>
    <property type="project" value="UniProtKB-KW"/>
</dbReference>
<comment type="caution">
    <text evidence="10">The sequence shown here is derived from an EMBL/GenBank/DDBJ whole genome shotgun (WGS) entry which is preliminary data.</text>
</comment>
<evidence type="ECO:0000313" key="10">
    <source>
        <dbReference type="EMBL" id="PVY62356.1"/>
    </source>
</evidence>
<dbReference type="InterPro" id="IPR029063">
    <property type="entry name" value="SAM-dependent_MTases_sf"/>
</dbReference>
<evidence type="ECO:0000256" key="7">
    <source>
        <dbReference type="ARBA" id="ARBA00022679"/>
    </source>
</evidence>
<dbReference type="CDD" id="cd02440">
    <property type="entry name" value="AdoMet_MTases"/>
    <property type="match status" value="1"/>
</dbReference>
<evidence type="ECO:0000256" key="9">
    <source>
        <dbReference type="HAMAP-Rule" id="MF_00812"/>
    </source>
</evidence>
<dbReference type="STRING" id="1231391.GCA_000308195_00563"/>
<evidence type="ECO:0000256" key="2">
    <source>
        <dbReference type="ARBA" id="ARBA00004496"/>
    </source>
</evidence>
<evidence type="ECO:0000256" key="8">
    <source>
        <dbReference type="ARBA" id="ARBA00022691"/>
    </source>
</evidence>
<keyword evidence="5 9" id="KW-0963">Cytoplasm</keyword>
<dbReference type="HAMAP" id="MF_00812">
    <property type="entry name" value="Thiopur_methtran"/>
    <property type="match status" value="1"/>
</dbReference>
<dbReference type="GO" id="GO:0008119">
    <property type="term" value="F:thiopurine S-methyltransferase activity"/>
    <property type="evidence" value="ECO:0007669"/>
    <property type="project" value="UniProtKB-UniRule"/>
</dbReference>
<dbReference type="InterPro" id="IPR022474">
    <property type="entry name" value="Thiopur_S-MeTfrase_Se/Te_detox"/>
</dbReference>
<evidence type="ECO:0000256" key="1">
    <source>
        <dbReference type="ARBA" id="ARBA00000903"/>
    </source>
</evidence>
<dbReference type="PANTHER" id="PTHR10259:SF11">
    <property type="entry name" value="THIOPURINE S-METHYLTRANSFERASE"/>
    <property type="match status" value="1"/>
</dbReference>
<dbReference type="EMBL" id="QEKO01000002">
    <property type="protein sequence ID" value="PVY62356.1"/>
    <property type="molecule type" value="Genomic_DNA"/>
</dbReference>
<accession>A0A2U1CMW1</accession>
<comment type="catalytic activity">
    <reaction evidence="1 9">
        <text>S-adenosyl-L-methionine + a thiopurine = S-adenosyl-L-homocysteine + a thiopurine S-methylether.</text>
        <dbReference type="EC" id="2.1.1.67"/>
    </reaction>
</comment>
<keyword evidence="11" id="KW-1185">Reference proteome</keyword>
<reference evidence="10 11" key="1">
    <citation type="submission" date="2018-04" db="EMBL/GenBank/DDBJ databases">
        <title>Genomic Encyclopedia of Type Strains, Phase IV (KMG-IV): sequencing the most valuable type-strain genomes for metagenomic binning, comparative biology and taxonomic classification.</title>
        <authorList>
            <person name="Goeker M."/>
        </authorList>
    </citation>
    <scope>NUCLEOTIDE SEQUENCE [LARGE SCALE GENOMIC DNA]</scope>
    <source>
        <strain evidence="10 11">DSM 10065</strain>
    </source>
</reference>
<evidence type="ECO:0000256" key="4">
    <source>
        <dbReference type="ARBA" id="ARBA00011905"/>
    </source>
</evidence>
<keyword evidence="7 9" id="KW-0808">Transferase</keyword>
<dbReference type="Gene3D" id="3.40.50.150">
    <property type="entry name" value="Vaccinia Virus protein VP39"/>
    <property type="match status" value="1"/>
</dbReference>
<dbReference type="PROSITE" id="PS51585">
    <property type="entry name" value="SAM_MT_TPMT"/>
    <property type="match status" value="1"/>
</dbReference>
<feature type="binding site" evidence="9">
    <location>
        <position position="45"/>
    </location>
    <ligand>
        <name>S-adenosyl-L-methionine</name>
        <dbReference type="ChEBI" id="CHEBI:59789"/>
    </ligand>
</feature>
<dbReference type="Proteomes" id="UP000246145">
    <property type="component" value="Unassembled WGS sequence"/>
</dbReference>
<name>A0A2U1CMW1_9BURK</name>
<keyword evidence="8 9" id="KW-0949">S-adenosyl-L-methionine</keyword>
<evidence type="ECO:0000256" key="5">
    <source>
        <dbReference type="ARBA" id="ARBA00022490"/>
    </source>
</evidence>
<dbReference type="GO" id="GO:0010038">
    <property type="term" value="P:response to metal ion"/>
    <property type="evidence" value="ECO:0007669"/>
    <property type="project" value="InterPro"/>
</dbReference>
<organism evidence="10 11">
    <name type="scientific">Pusillimonas noertemannii</name>
    <dbReference type="NCBI Taxonomy" id="305977"/>
    <lineage>
        <taxon>Bacteria</taxon>
        <taxon>Pseudomonadati</taxon>
        <taxon>Pseudomonadota</taxon>
        <taxon>Betaproteobacteria</taxon>
        <taxon>Burkholderiales</taxon>
        <taxon>Alcaligenaceae</taxon>
        <taxon>Pusillimonas</taxon>
    </lineage>
</organism>
<proteinExistence type="inferred from homology"/>